<evidence type="ECO:0000313" key="3">
    <source>
        <dbReference type="Proteomes" id="UP001162131"/>
    </source>
</evidence>
<sequence length="318" mass="35738">MRRSNSSFSSNNHQKKQNSQLPGSPKSPSILKRSKSPTKSCRSVRFDDSISGFQEDSDINYQLKNFYQELKYNNESKKRENSFISSSSSIQEKSSINSRSDKVISIIQNTKEKILDRLGSASKPNTLKNRPRPKDKISTENLQSIVEKRKSIIANDGGTQYRNSFLQTKSHLRSKSERPSGGSGVFEPKVINLAFRNQNFYSKLNKFYGKSDSNPASREQSPKRRTAGELTWQSVKDELYSSASGFSNCSQSSLVSFSSPAENKRRKSNIFMSINAHSISPKPQKAEPAHRVFSVLKTRYSSPSGSTRSGRSNTSVIY</sequence>
<dbReference type="AlphaFoldDB" id="A0AAU9J3T8"/>
<feature type="region of interest" description="Disordered" evidence="1">
    <location>
        <begin position="1"/>
        <end position="43"/>
    </location>
</feature>
<feature type="compositionally biased region" description="Low complexity" evidence="1">
    <location>
        <begin position="82"/>
        <end position="98"/>
    </location>
</feature>
<feature type="region of interest" description="Disordered" evidence="1">
    <location>
        <begin position="208"/>
        <end position="230"/>
    </location>
</feature>
<feature type="region of interest" description="Disordered" evidence="1">
    <location>
        <begin position="299"/>
        <end position="318"/>
    </location>
</feature>
<keyword evidence="3" id="KW-1185">Reference proteome</keyword>
<reference evidence="2" key="1">
    <citation type="submission" date="2021-09" db="EMBL/GenBank/DDBJ databases">
        <authorList>
            <consortium name="AG Swart"/>
            <person name="Singh M."/>
            <person name="Singh A."/>
            <person name="Seah K."/>
            <person name="Emmerich C."/>
        </authorList>
    </citation>
    <scope>NUCLEOTIDE SEQUENCE</scope>
    <source>
        <strain evidence="2">ATCC30299</strain>
    </source>
</reference>
<feature type="region of interest" description="Disordered" evidence="1">
    <location>
        <begin position="77"/>
        <end position="99"/>
    </location>
</feature>
<dbReference type="Proteomes" id="UP001162131">
    <property type="component" value="Unassembled WGS sequence"/>
</dbReference>
<evidence type="ECO:0000313" key="2">
    <source>
        <dbReference type="EMBL" id="CAG9316421.1"/>
    </source>
</evidence>
<name>A0AAU9J3T8_9CILI</name>
<evidence type="ECO:0000256" key="1">
    <source>
        <dbReference type="SAM" id="MobiDB-lite"/>
    </source>
</evidence>
<comment type="caution">
    <text evidence="2">The sequence shown here is derived from an EMBL/GenBank/DDBJ whole genome shotgun (WGS) entry which is preliminary data.</text>
</comment>
<dbReference type="EMBL" id="CAJZBQ010000015">
    <property type="protein sequence ID" value="CAG9316421.1"/>
    <property type="molecule type" value="Genomic_DNA"/>
</dbReference>
<organism evidence="2 3">
    <name type="scientific">Blepharisma stoltei</name>
    <dbReference type="NCBI Taxonomy" id="1481888"/>
    <lineage>
        <taxon>Eukaryota</taxon>
        <taxon>Sar</taxon>
        <taxon>Alveolata</taxon>
        <taxon>Ciliophora</taxon>
        <taxon>Postciliodesmatophora</taxon>
        <taxon>Heterotrichea</taxon>
        <taxon>Heterotrichida</taxon>
        <taxon>Blepharismidae</taxon>
        <taxon>Blepharisma</taxon>
    </lineage>
</organism>
<protein>
    <submittedName>
        <fullName evidence="2">Uncharacterized protein</fullName>
    </submittedName>
</protein>
<gene>
    <name evidence="2" type="ORF">BSTOLATCC_MIC15851</name>
</gene>
<accession>A0AAU9J3T8</accession>
<proteinExistence type="predicted"/>
<feature type="compositionally biased region" description="Low complexity" evidence="1">
    <location>
        <begin position="1"/>
        <end position="20"/>
    </location>
</feature>